<keyword evidence="5 6" id="KW-0472">Membrane</keyword>
<evidence type="ECO:0000313" key="8">
    <source>
        <dbReference type="Proteomes" id="UP001652409"/>
    </source>
</evidence>
<keyword evidence="8" id="KW-1185">Reference proteome</keyword>
<sequence>MNVKAKNKPGGAGKLKELLAHQEMVVVLVIILLAIYLSIVRPDSFPTTINIFNVLRQASHYAVLAVGMGFVIITGGVDLSVGAVIACSICVATYANLNTENGVNPFLVLLIILAVGLVFGLLNGVLVAKIGLPPFIATMGVLKIGNGIALLVSNGSPIKYGESWISVFGGSYIGSIPVSVIFMIVVVVLAWMFAKYTVLGRNIYAVGCNERAAKLSGINTENVTIFAYAVSGLMSAFVGLLMLGQLKQAGPSYGDGYELDAIAACVIGGISMTGGEGNIFGVILGATLMSLLKNLFVQVAVPGYWQTVVLGIVIIFSVAIDCFRKKREAR</sequence>
<feature type="transmembrane region" description="Helical" evidence="6">
    <location>
        <begin position="164"/>
        <end position="194"/>
    </location>
</feature>
<dbReference type="EMBL" id="JAOQJL010000037">
    <property type="protein sequence ID" value="MCU6766702.1"/>
    <property type="molecule type" value="Genomic_DNA"/>
</dbReference>
<reference evidence="7 8" key="1">
    <citation type="journal article" date="2021" name="ISME Commun">
        <title>Automated analysis of genomic sequences facilitates high-throughput and comprehensive description of bacteria.</title>
        <authorList>
            <person name="Hitch T.C.A."/>
        </authorList>
    </citation>
    <scope>NUCLEOTIDE SEQUENCE [LARGE SCALE GENOMIC DNA]</scope>
    <source>
        <strain evidence="7 8">Sanger_23</strain>
    </source>
</reference>
<dbReference type="Proteomes" id="UP001652409">
    <property type="component" value="Unassembled WGS sequence"/>
</dbReference>
<evidence type="ECO:0000256" key="6">
    <source>
        <dbReference type="SAM" id="Phobius"/>
    </source>
</evidence>
<feature type="transmembrane region" description="Helical" evidence="6">
    <location>
        <begin position="132"/>
        <end position="152"/>
    </location>
</feature>
<feature type="transmembrane region" description="Helical" evidence="6">
    <location>
        <begin position="303"/>
        <end position="323"/>
    </location>
</feature>
<evidence type="ECO:0000313" key="7">
    <source>
        <dbReference type="EMBL" id="MCU6766702.1"/>
    </source>
</evidence>
<comment type="subcellular location">
    <subcellularLocation>
        <location evidence="1">Cell membrane</location>
        <topology evidence="1">Multi-pass membrane protein</topology>
    </subcellularLocation>
</comment>
<evidence type="ECO:0000256" key="4">
    <source>
        <dbReference type="ARBA" id="ARBA00022989"/>
    </source>
</evidence>
<keyword evidence="2" id="KW-1003">Cell membrane</keyword>
<name>A0ABT2TWU1_9FIRM</name>
<evidence type="ECO:0000256" key="1">
    <source>
        <dbReference type="ARBA" id="ARBA00004651"/>
    </source>
</evidence>
<proteinExistence type="predicted"/>
<evidence type="ECO:0000256" key="3">
    <source>
        <dbReference type="ARBA" id="ARBA00022692"/>
    </source>
</evidence>
<dbReference type="RefSeq" id="WP_158422510.1">
    <property type="nucleotide sequence ID" value="NZ_JAOQJL010000037.1"/>
</dbReference>
<feature type="transmembrane region" description="Helical" evidence="6">
    <location>
        <begin position="106"/>
        <end position="126"/>
    </location>
</feature>
<dbReference type="Pfam" id="PF02653">
    <property type="entry name" value="BPD_transp_2"/>
    <property type="match status" value="1"/>
</dbReference>
<feature type="transmembrane region" description="Helical" evidence="6">
    <location>
        <begin position="24"/>
        <end position="41"/>
    </location>
</feature>
<protein>
    <submittedName>
        <fullName evidence="7">ABC transporter permease</fullName>
    </submittedName>
</protein>
<organism evidence="7 8">
    <name type="scientific">Blautia ammoniilytica</name>
    <dbReference type="NCBI Taxonomy" id="2981782"/>
    <lineage>
        <taxon>Bacteria</taxon>
        <taxon>Bacillati</taxon>
        <taxon>Bacillota</taxon>
        <taxon>Clostridia</taxon>
        <taxon>Lachnospirales</taxon>
        <taxon>Lachnospiraceae</taxon>
        <taxon>Blautia</taxon>
    </lineage>
</organism>
<feature type="transmembrane region" description="Helical" evidence="6">
    <location>
        <begin position="225"/>
        <end position="243"/>
    </location>
</feature>
<evidence type="ECO:0000256" key="5">
    <source>
        <dbReference type="ARBA" id="ARBA00023136"/>
    </source>
</evidence>
<dbReference type="PANTHER" id="PTHR32196">
    <property type="entry name" value="ABC TRANSPORTER PERMEASE PROTEIN YPHD-RELATED-RELATED"/>
    <property type="match status" value="1"/>
</dbReference>
<evidence type="ECO:0000256" key="2">
    <source>
        <dbReference type="ARBA" id="ARBA00022475"/>
    </source>
</evidence>
<dbReference type="InterPro" id="IPR001851">
    <property type="entry name" value="ABC_transp_permease"/>
</dbReference>
<gene>
    <name evidence="7" type="ORF">OCV61_15040</name>
</gene>
<accession>A0ABT2TWU1</accession>
<feature type="transmembrane region" description="Helical" evidence="6">
    <location>
        <begin position="61"/>
        <end position="94"/>
    </location>
</feature>
<keyword evidence="4 6" id="KW-1133">Transmembrane helix</keyword>
<keyword evidence="3 6" id="KW-0812">Transmembrane</keyword>
<dbReference type="CDD" id="cd06579">
    <property type="entry name" value="TM_PBP1_transp_AraH_like"/>
    <property type="match status" value="1"/>
</dbReference>
<comment type="caution">
    <text evidence="7">The sequence shown here is derived from an EMBL/GenBank/DDBJ whole genome shotgun (WGS) entry which is preliminary data.</text>
</comment>